<evidence type="ECO:0000256" key="5">
    <source>
        <dbReference type="ARBA" id="ARBA00022989"/>
    </source>
</evidence>
<proteinExistence type="inferred from homology"/>
<comment type="subcellular location">
    <subcellularLocation>
        <location evidence="1">Cell membrane</location>
        <topology evidence="1">Multi-pass membrane protein</topology>
    </subcellularLocation>
</comment>
<dbReference type="InterPro" id="IPR018383">
    <property type="entry name" value="UPF0324_pro"/>
</dbReference>
<keyword evidence="6 7" id="KW-0472">Membrane</keyword>
<dbReference type="Pfam" id="PF03601">
    <property type="entry name" value="Cons_hypoth698"/>
    <property type="match status" value="1"/>
</dbReference>
<dbReference type="OrthoDB" id="9811391at2"/>
<keyword evidence="9" id="KW-1185">Reference proteome</keyword>
<dbReference type="PANTHER" id="PTHR30106:SF1">
    <property type="entry name" value="UPF0324 MEMBRANE PROTEIN FN0533"/>
    <property type="match status" value="1"/>
</dbReference>
<comment type="similarity">
    <text evidence="2">Belongs to the UPF0324 family.</text>
</comment>
<organism evidence="8 9">
    <name type="scientific">Dysgonomonas capnocytophagoides</name>
    <dbReference type="NCBI Taxonomy" id="45254"/>
    <lineage>
        <taxon>Bacteria</taxon>
        <taxon>Pseudomonadati</taxon>
        <taxon>Bacteroidota</taxon>
        <taxon>Bacteroidia</taxon>
        <taxon>Bacteroidales</taxon>
        <taxon>Dysgonomonadaceae</taxon>
        <taxon>Dysgonomonas</taxon>
    </lineage>
</organism>
<keyword evidence="3" id="KW-1003">Cell membrane</keyword>
<dbReference type="GO" id="GO:0005886">
    <property type="term" value="C:plasma membrane"/>
    <property type="evidence" value="ECO:0007669"/>
    <property type="project" value="UniProtKB-SubCell"/>
</dbReference>
<evidence type="ECO:0000256" key="6">
    <source>
        <dbReference type="ARBA" id="ARBA00023136"/>
    </source>
</evidence>
<dbReference type="AlphaFoldDB" id="A0A4Y8L3Z1"/>
<reference evidence="8 9" key="1">
    <citation type="submission" date="2019-03" db="EMBL/GenBank/DDBJ databases">
        <title>San Antonio Military Medical Center submission to MRSN (WRAIR), pending publication.</title>
        <authorList>
            <person name="Blyth D.M."/>
            <person name="Mccarthy S.L."/>
            <person name="Schall S.E."/>
            <person name="Stam J.A."/>
            <person name="Ong A.C."/>
            <person name="Mcgann P.T."/>
        </authorList>
    </citation>
    <scope>NUCLEOTIDE SEQUENCE [LARGE SCALE GENOMIC DNA]</scope>
    <source>
        <strain evidence="8 9">MRSN571793</strain>
    </source>
</reference>
<feature type="transmembrane region" description="Helical" evidence="7">
    <location>
        <begin position="148"/>
        <end position="169"/>
    </location>
</feature>
<comment type="caution">
    <text evidence="8">The sequence shown here is derived from an EMBL/GenBank/DDBJ whole genome shotgun (WGS) entry which is preliminary data.</text>
</comment>
<evidence type="ECO:0000256" key="1">
    <source>
        <dbReference type="ARBA" id="ARBA00004651"/>
    </source>
</evidence>
<accession>A0A4Y8L3Z1</accession>
<sequence length="315" mass="34199">MRKCKKIMQKNYLNKGIFIIIAVLCIFPFIDPPIALFAGFILSFTIGNPFKKKTSKLTKFLLQASVVGLGFGMNFEEALEVGKSGLLFTAASIILTLGFGLLLGKIFKTERNTSILVSSGTAICGGSAIAAMTPIIDADEEETSISLSIIFLLNSIALFIFPVLGHLLFMTQEQFGLWAAIAIHDTSSVVGASQKYGDIALHIATTVKLERALWIIPLSLITAIIHKSNGSKISIPYFIFLYIVAMLINTYVPAIQTIGPSVVWISKRGLTLTLFLIGAGLTKEALKKIGVKPLLQGIILWIFISVLSLSVILYV</sequence>
<evidence type="ECO:0000256" key="2">
    <source>
        <dbReference type="ARBA" id="ARBA00007977"/>
    </source>
</evidence>
<evidence type="ECO:0000313" key="8">
    <source>
        <dbReference type="EMBL" id="TFD96788.1"/>
    </source>
</evidence>
<gene>
    <name evidence="8" type="ORF">E2605_08185</name>
</gene>
<dbReference type="Proteomes" id="UP000297861">
    <property type="component" value="Unassembled WGS sequence"/>
</dbReference>
<evidence type="ECO:0000256" key="7">
    <source>
        <dbReference type="SAM" id="Phobius"/>
    </source>
</evidence>
<dbReference type="PANTHER" id="PTHR30106">
    <property type="entry name" value="INNER MEMBRANE PROTEIN YEIH-RELATED"/>
    <property type="match status" value="1"/>
</dbReference>
<dbReference type="STRING" id="1121485.GCA_000426485_02125"/>
<keyword evidence="5 7" id="KW-1133">Transmembrane helix</keyword>
<feature type="transmembrane region" description="Helical" evidence="7">
    <location>
        <begin position="115"/>
        <end position="136"/>
    </location>
</feature>
<feature type="transmembrane region" description="Helical" evidence="7">
    <location>
        <begin position="235"/>
        <end position="255"/>
    </location>
</feature>
<protein>
    <submittedName>
        <fullName evidence="8">Putative sulfate exporter family transporter</fullName>
    </submittedName>
</protein>
<evidence type="ECO:0000256" key="3">
    <source>
        <dbReference type="ARBA" id="ARBA00022475"/>
    </source>
</evidence>
<evidence type="ECO:0000256" key="4">
    <source>
        <dbReference type="ARBA" id="ARBA00022692"/>
    </source>
</evidence>
<evidence type="ECO:0000313" key="9">
    <source>
        <dbReference type="Proteomes" id="UP000297861"/>
    </source>
</evidence>
<dbReference type="EMBL" id="SOML01000004">
    <property type="protein sequence ID" value="TFD96788.1"/>
    <property type="molecule type" value="Genomic_DNA"/>
</dbReference>
<keyword evidence="4 7" id="KW-0812">Transmembrane</keyword>
<feature type="transmembrane region" description="Helical" evidence="7">
    <location>
        <begin position="294"/>
        <end position="314"/>
    </location>
</feature>
<feature type="transmembrane region" description="Helical" evidence="7">
    <location>
        <begin position="85"/>
        <end position="103"/>
    </location>
</feature>
<name>A0A4Y8L3Z1_9BACT</name>